<dbReference type="Pfam" id="PF10213">
    <property type="entry name" value="MRP-S28"/>
    <property type="match status" value="1"/>
</dbReference>
<evidence type="ECO:0000313" key="3">
    <source>
        <dbReference type="WBParaSite" id="Hba_17361"/>
    </source>
</evidence>
<protein>
    <submittedName>
        <fullName evidence="3">MRP-S28 domain-containing protein</fullName>
    </submittedName>
</protein>
<reference evidence="3" key="1">
    <citation type="submission" date="2016-11" db="UniProtKB">
        <authorList>
            <consortium name="WormBaseParasite"/>
        </authorList>
    </citation>
    <scope>IDENTIFICATION</scope>
</reference>
<evidence type="ECO:0000259" key="1">
    <source>
        <dbReference type="Pfam" id="PF10213"/>
    </source>
</evidence>
<proteinExistence type="predicted"/>
<name>A0A1I7XJ70_HETBA</name>
<dbReference type="InterPro" id="IPR039848">
    <property type="entry name" value="Ribosomal_mS35_mt"/>
</dbReference>
<dbReference type="Proteomes" id="UP000095283">
    <property type="component" value="Unplaced"/>
</dbReference>
<dbReference type="PANTHER" id="PTHR13490:SF0">
    <property type="entry name" value="SMALL RIBOSOMAL SUBUNIT PROTEIN MS35"/>
    <property type="match status" value="1"/>
</dbReference>
<keyword evidence="2" id="KW-1185">Reference proteome</keyword>
<dbReference type="PANTHER" id="PTHR13490">
    <property type="entry name" value="MITOCHONDRIAL 28S RIBOSOMAL PROTEIN S28"/>
    <property type="match status" value="1"/>
</dbReference>
<dbReference type="WBParaSite" id="Hba_17361">
    <property type="protein sequence ID" value="Hba_17361"/>
    <property type="gene ID" value="Hba_17361"/>
</dbReference>
<dbReference type="InterPro" id="IPR019349">
    <property type="entry name" value="Ribosomal_mS35_mit"/>
</dbReference>
<organism evidence="2 3">
    <name type="scientific">Heterorhabditis bacteriophora</name>
    <name type="common">Entomopathogenic nematode worm</name>
    <dbReference type="NCBI Taxonomy" id="37862"/>
    <lineage>
        <taxon>Eukaryota</taxon>
        <taxon>Metazoa</taxon>
        <taxon>Ecdysozoa</taxon>
        <taxon>Nematoda</taxon>
        <taxon>Chromadorea</taxon>
        <taxon>Rhabditida</taxon>
        <taxon>Rhabditina</taxon>
        <taxon>Rhabditomorpha</taxon>
        <taxon>Strongyloidea</taxon>
        <taxon>Heterorhabditidae</taxon>
        <taxon>Heterorhabditis</taxon>
    </lineage>
</organism>
<sequence length="385" mass="44322">MLLRLGSSSILCMRWGSSLAERLSIAALNDTYDQKSQSEKRFRDNGLDGDGESFHEMFVIPKRKLRAQIQLETMTGRSVVPLNSRPDIMDRLAVRRPRSEEMSTDQDWSAVWPTARSFNASTVPLPIRMGSRPDPEKKAPFKKQGNLELVKIPNFLHLTPNTIKKHCEAIKKFCTEFPPELAHNKKLLNKKFPIKIGYNTYVHQGTNIRDNRTRVVTMEIDVASLKLSSRAREKMIRLSGNRFDEASNTLTIITDRCYTRKQNLEYAYYLLTVLYHESNKVESWESLKCSEDNLRVEFRQSKSHTNLINTVSKAIQHDGLETPLKSLGVDAKQEDIANHPTMEQFEDMWESYRNTEETVESTRNYAKHIRAVLGLKSPMEAVVNK</sequence>
<dbReference type="GO" id="GO:0032543">
    <property type="term" value="P:mitochondrial translation"/>
    <property type="evidence" value="ECO:0007669"/>
    <property type="project" value="InterPro"/>
</dbReference>
<dbReference type="AlphaFoldDB" id="A0A1I7XJ70"/>
<dbReference type="GO" id="GO:0005763">
    <property type="term" value="C:mitochondrial small ribosomal subunit"/>
    <property type="evidence" value="ECO:0007669"/>
    <property type="project" value="TreeGrafter"/>
</dbReference>
<evidence type="ECO:0000313" key="2">
    <source>
        <dbReference type="Proteomes" id="UP000095283"/>
    </source>
</evidence>
<feature type="domain" description="Small ribosomal subunit protein mS35 mitochondrial conserved" evidence="1">
    <location>
        <begin position="191"/>
        <end position="282"/>
    </location>
</feature>
<dbReference type="GO" id="GO:0003735">
    <property type="term" value="F:structural constituent of ribosome"/>
    <property type="evidence" value="ECO:0007669"/>
    <property type="project" value="InterPro"/>
</dbReference>
<accession>A0A1I7XJ70</accession>